<dbReference type="InterPro" id="IPR041490">
    <property type="entry name" value="KstR2_TetR_C"/>
</dbReference>
<feature type="domain" description="HTH tetR-type" evidence="5">
    <location>
        <begin position="9"/>
        <end position="69"/>
    </location>
</feature>
<dbReference type="PANTHER" id="PTHR30055">
    <property type="entry name" value="HTH-TYPE TRANSCRIPTIONAL REGULATOR RUTR"/>
    <property type="match status" value="1"/>
</dbReference>
<dbReference type="InterPro" id="IPR001647">
    <property type="entry name" value="HTH_TetR"/>
</dbReference>
<keyword evidence="1" id="KW-0805">Transcription regulation</keyword>
<dbReference type="InterPro" id="IPR036271">
    <property type="entry name" value="Tet_transcr_reg_TetR-rel_C_sf"/>
</dbReference>
<sequence length="209" mass="23438">MAPESTSDVDMKAEILAAAAELFQRDGYSRTKVAAIARAVGITPPTLYWHFESKEDILFEFLRTSLQEFLNRIEAAIAGLTDPVETLRAFAVAHTRAQLSQLEQAQTFLSMTYSRTQLASSLPKERYELIRELHRRHLDSARDILRKGAEQGVFDVPDLNATAFAILNICEYSALWFQPGGPLTVEQVAEMNGEFALRIAASPHEPRKE</sequence>
<dbReference type="PRINTS" id="PR00455">
    <property type="entry name" value="HTHTETR"/>
</dbReference>
<evidence type="ECO:0000256" key="2">
    <source>
        <dbReference type="ARBA" id="ARBA00023125"/>
    </source>
</evidence>
<proteinExistence type="predicted"/>
<dbReference type="Pfam" id="PF17932">
    <property type="entry name" value="TetR_C_24"/>
    <property type="match status" value="1"/>
</dbReference>
<reference evidence="6 7" key="1">
    <citation type="submission" date="2024-06" db="EMBL/GenBank/DDBJ databases">
        <title>The Natural Products Discovery Center: Release of the First 8490 Sequenced Strains for Exploring Actinobacteria Biosynthetic Diversity.</title>
        <authorList>
            <person name="Kalkreuter E."/>
            <person name="Kautsar S.A."/>
            <person name="Yang D."/>
            <person name="Bader C.D."/>
            <person name="Teijaro C.N."/>
            <person name="Fluegel L."/>
            <person name="Davis C.M."/>
            <person name="Simpson J.R."/>
            <person name="Lauterbach L."/>
            <person name="Steele A.D."/>
            <person name="Gui C."/>
            <person name="Meng S."/>
            <person name="Li G."/>
            <person name="Viehrig K."/>
            <person name="Ye F."/>
            <person name="Su P."/>
            <person name="Kiefer A.F."/>
            <person name="Nichols A."/>
            <person name="Cepeda A.J."/>
            <person name="Yan W."/>
            <person name="Fan B."/>
            <person name="Jiang Y."/>
            <person name="Adhikari A."/>
            <person name="Zheng C.-J."/>
            <person name="Schuster L."/>
            <person name="Cowan T.M."/>
            <person name="Smanski M.J."/>
            <person name="Chevrette M.G."/>
            <person name="De Carvalho L.P.S."/>
            <person name="Shen B."/>
        </authorList>
    </citation>
    <scope>NUCLEOTIDE SEQUENCE [LARGE SCALE GENOMIC DNA]</scope>
    <source>
        <strain evidence="6 7">NPDC050100</strain>
    </source>
</reference>
<accession>A0ABV3GTE4</accession>
<organism evidence="6 7">
    <name type="scientific">Microtetraspora glauca</name>
    <dbReference type="NCBI Taxonomy" id="1996"/>
    <lineage>
        <taxon>Bacteria</taxon>
        <taxon>Bacillati</taxon>
        <taxon>Actinomycetota</taxon>
        <taxon>Actinomycetes</taxon>
        <taxon>Streptosporangiales</taxon>
        <taxon>Streptosporangiaceae</taxon>
        <taxon>Microtetraspora</taxon>
    </lineage>
</organism>
<dbReference type="SUPFAM" id="SSF46689">
    <property type="entry name" value="Homeodomain-like"/>
    <property type="match status" value="1"/>
</dbReference>
<dbReference type="RefSeq" id="WP_061254246.1">
    <property type="nucleotide sequence ID" value="NZ_JBFALK010000037.1"/>
</dbReference>
<evidence type="ECO:0000313" key="7">
    <source>
        <dbReference type="Proteomes" id="UP001551675"/>
    </source>
</evidence>
<keyword evidence="3" id="KW-0804">Transcription</keyword>
<feature type="DNA-binding region" description="H-T-H motif" evidence="4">
    <location>
        <begin position="32"/>
        <end position="51"/>
    </location>
</feature>
<evidence type="ECO:0000259" key="5">
    <source>
        <dbReference type="PROSITE" id="PS50977"/>
    </source>
</evidence>
<evidence type="ECO:0000256" key="3">
    <source>
        <dbReference type="ARBA" id="ARBA00023163"/>
    </source>
</evidence>
<dbReference type="Pfam" id="PF00440">
    <property type="entry name" value="TetR_N"/>
    <property type="match status" value="1"/>
</dbReference>
<comment type="caution">
    <text evidence="6">The sequence shown here is derived from an EMBL/GenBank/DDBJ whole genome shotgun (WGS) entry which is preliminary data.</text>
</comment>
<dbReference type="InterPro" id="IPR050109">
    <property type="entry name" value="HTH-type_TetR-like_transc_reg"/>
</dbReference>
<dbReference type="Gene3D" id="1.10.357.10">
    <property type="entry name" value="Tetracycline Repressor, domain 2"/>
    <property type="match status" value="1"/>
</dbReference>
<dbReference type="InterPro" id="IPR009057">
    <property type="entry name" value="Homeodomain-like_sf"/>
</dbReference>
<dbReference type="Proteomes" id="UP001551675">
    <property type="component" value="Unassembled WGS sequence"/>
</dbReference>
<dbReference type="EMBL" id="JBFALK010000037">
    <property type="protein sequence ID" value="MEV0974905.1"/>
    <property type="molecule type" value="Genomic_DNA"/>
</dbReference>
<dbReference type="PANTHER" id="PTHR30055:SF234">
    <property type="entry name" value="HTH-TYPE TRANSCRIPTIONAL REGULATOR BETI"/>
    <property type="match status" value="1"/>
</dbReference>
<evidence type="ECO:0000256" key="1">
    <source>
        <dbReference type="ARBA" id="ARBA00023015"/>
    </source>
</evidence>
<evidence type="ECO:0000256" key="4">
    <source>
        <dbReference type="PROSITE-ProRule" id="PRU00335"/>
    </source>
</evidence>
<gene>
    <name evidence="6" type="ORF">AB0I59_40485</name>
</gene>
<evidence type="ECO:0000313" key="6">
    <source>
        <dbReference type="EMBL" id="MEV0974905.1"/>
    </source>
</evidence>
<dbReference type="PROSITE" id="PS50977">
    <property type="entry name" value="HTH_TETR_2"/>
    <property type="match status" value="1"/>
</dbReference>
<name>A0ABV3GTE4_MICGL</name>
<dbReference type="SUPFAM" id="SSF48498">
    <property type="entry name" value="Tetracyclin repressor-like, C-terminal domain"/>
    <property type="match status" value="1"/>
</dbReference>
<protein>
    <submittedName>
        <fullName evidence="6">TetR/AcrR family transcriptional regulator</fullName>
    </submittedName>
</protein>
<keyword evidence="7" id="KW-1185">Reference proteome</keyword>
<keyword evidence="2 4" id="KW-0238">DNA-binding</keyword>